<reference evidence="3 4" key="1">
    <citation type="journal article" date="2023" name="G3 (Bethesda)">
        <title>A chromosome-level genome assembly of Zasmidium syzygii isolated from banana leaves.</title>
        <authorList>
            <person name="van Westerhoven A.C."/>
            <person name="Mehrabi R."/>
            <person name="Talebi R."/>
            <person name="Steentjes M.B.F."/>
            <person name="Corcolon B."/>
            <person name="Chong P.A."/>
            <person name="Kema G.H.J."/>
            <person name="Seidl M.F."/>
        </authorList>
    </citation>
    <scope>NUCLEOTIDE SEQUENCE [LARGE SCALE GENOMIC DNA]</scope>
    <source>
        <strain evidence="3 4">P124</strain>
    </source>
</reference>
<dbReference type="InterPro" id="IPR051112">
    <property type="entry name" value="CWC26_splicing_factor"/>
</dbReference>
<protein>
    <recommendedName>
        <fullName evidence="5">Pre-mRNA-splicing factor cwc26</fullName>
    </recommendedName>
</protein>
<name>A0ABR0DXL4_ZASCE</name>
<dbReference type="InterPro" id="IPR018609">
    <property type="entry name" value="Bud13"/>
</dbReference>
<dbReference type="EMBL" id="JAXOVC010000015">
    <property type="protein sequence ID" value="KAK4493750.1"/>
    <property type="molecule type" value="Genomic_DNA"/>
</dbReference>
<feature type="region of interest" description="Disordered" evidence="2">
    <location>
        <begin position="191"/>
        <end position="288"/>
    </location>
</feature>
<evidence type="ECO:0000256" key="2">
    <source>
        <dbReference type="SAM" id="MobiDB-lite"/>
    </source>
</evidence>
<feature type="region of interest" description="Disordered" evidence="2">
    <location>
        <begin position="14"/>
        <end position="62"/>
    </location>
</feature>
<sequence>MSLADYLAKNYLTTDSKPSKKRKRKDAAKSEGLVIADDDVNSWTNQPARNGDDEDEDAPTIVGGALAAGLNKPTKKSKWVRIGAEAPKDSEQVAADAILADAQAEVKARAQDDEEDPAVVGEDGADYDGPTMASGAMAGLQTAEQVTAALKRKEKAERKAMKAAGLDSGGLAQQTIYRDASGRMINVKEKKAEVEEKAREEERKAKEELEARKGDVQRIQKEERRQELQDAKVMTVARHVDDKKMNDELKERERWNDPMAQLLTTKKSSSRSGGKSKSSGKTYQGAFEPNRYGIRPGWRWDGVDRANGFERKWFAARNKKKDREALEYAWTLDE</sequence>
<evidence type="ECO:0008006" key="5">
    <source>
        <dbReference type="Google" id="ProtNLM"/>
    </source>
</evidence>
<dbReference type="PANTHER" id="PTHR31809">
    <property type="entry name" value="BUD13 HOMOLOG"/>
    <property type="match status" value="1"/>
</dbReference>
<feature type="compositionally biased region" description="Basic and acidic residues" evidence="2">
    <location>
        <begin position="238"/>
        <end position="256"/>
    </location>
</feature>
<proteinExistence type="inferred from homology"/>
<evidence type="ECO:0000256" key="1">
    <source>
        <dbReference type="ARBA" id="ARBA00011069"/>
    </source>
</evidence>
<feature type="compositionally biased region" description="Low complexity" evidence="2">
    <location>
        <begin position="264"/>
        <end position="282"/>
    </location>
</feature>
<dbReference type="Pfam" id="PF09736">
    <property type="entry name" value="Bud13"/>
    <property type="match status" value="1"/>
</dbReference>
<feature type="compositionally biased region" description="Basic and acidic residues" evidence="2">
    <location>
        <begin position="191"/>
        <end position="230"/>
    </location>
</feature>
<dbReference type="Proteomes" id="UP001305779">
    <property type="component" value="Unassembled WGS sequence"/>
</dbReference>
<feature type="region of interest" description="Disordered" evidence="2">
    <location>
        <begin position="105"/>
        <end position="134"/>
    </location>
</feature>
<organism evidence="3 4">
    <name type="scientific">Zasmidium cellare</name>
    <name type="common">Wine cellar mold</name>
    <name type="synonym">Racodium cellare</name>
    <dbReference type="NCBI Taxonomy" id="395010"/>
    <lineage>
        <taxon>Eukaryota</taxon>
        <taxon>Fungi</taxon>
        <taxon>Dikarya</taxon>
        <taxon>Ascomycota</taxon>
        <taxon>Pezizomycotina</taxon>
        <taxon>Dothideomycetes</taxon>
        <taxon>Dothideomycetidae</taxon>
        <taxon>Mycosphaerellales</taxon>
        <taxon>Mycosphaerellaceae</taxon>
        <taxon>Zasmidium</taxon>
    </lineage>
</organism>
<comment type="similarity">
    <text evidence="1">Belongs to the CWC26 family.</text>
</comment>
<accession>A0ABR0DXL4</accession>
<evidence type="ECO:0000313" key="4">
    <source>
        <dbReference type="Proteomes" id="UP001305779"/>
    </source>
</evidence>
<keyword evidence="4" id="KW-1185">Reference proteome</keyword>
<comment type="caution">
    <text evidence="3">The sequence shown here is derived from an EMBL/GenBank/DDBJ whole genome shotgun (WGS) entry which is preliminary data.</text>
</comment>
<evidence type="ECO:0000313" key="3">
    <source>
        <dbReference type="EMBL" id="KAK4493750.1"/>
    </source>
</evidence>
<dbReference type="PANTHER" id="PTHR31809:SF0">
    <property type="entry name" value="BUD13 HOMOLOG"/>
    <property type="match status" value="1"/>
</dbReference>
<gene>
    <name evidence="3" type="ORF">PRZ48_014935</name>
</gene>